<proteinExistence type="predicted"/>
<dbReference type="Proteomes" id="UP000253744">
    <property type="component" value="Chromosome"/>
</dbReference>
<protein>
    <submittedName>
        <fullName evidence="1">Uncharacterized protein</fullName>
    </submittedName>
</protein>
<dbReference type="AlphaFoldDB" id="A0A345IKH2"/>
<reference evidence="1 2" key="1">
    <citation type="submission" date="2018-07" db="EMBL/GenBank/DDBJ databases">
        <title>Complete Genome and Methylome Analysis of Deinococcus wulumuqiensis NEB 479.</title>
        <authorList>
            <person name="Fomenkov A."/>
            <person name="Luyten Y."/>
            <person name="Vincze T."/>
            <person name="Anton B.P."/>
            <person name="Clark T."/>
            <person name="Roberts R.J."/>
            <person name="Morgan R.D."/>
        </authorList>
    </citation>
    <scope>NUCLEOTIDE SEQUENCE [LARGE SCALE GENOMIC DNA]</scope>
    <source>
        <strain evidence="1 2">NEB 479</strain>
    </source>
</reference>
<evidence type="ECO:0000313" key="2">
    <source>
        <dbReference type="Proteomes" id="UP000253744"/>
    </source>
</evidence>
<name>A0A345IKH2_9DEIO</name>
<dbReference type="EMBL" id="CP031158">
    <property type="protein sequence ID" value="AXH00195.1"/>
    <property type="molecule type" value="Genomic_DNA"/>
</dbReference>
<dbReference type="KEGG" id="dwu:DVJ83_13175"/>
<organism evidence="1 2">
    <name type="scientific">Deinococcus wulumuqiensis</name>
    <dbReference type="NCBI Taxonomy" id="980427"/>
    <lineage>
        <taxon>Bacteria</taxon>
        <taxon>Thermotogati</taxon>
        <taxon>Deinococcota</taxon>
        <taxon>Deinococci</taxon>
        <taxon>Deinococcales</taxon>
        <taxon>Deinococcaceae</taxon>
        <taxon>Deinococcus</taxon>
    </lineage>
</organism>
<sequence length="114" mass="12333">MSAGEQSPVPTCLQTAAMNPQDILTAFNAAYTKDPRDGLTITHDTEDGKLRIQVRHVSVEGDVHGFDVVAQPTEAEGKSAEQVGRDVAEVVARELAYAQLPAQDENGDFRRIVV</sequence>
<accession>A0A345IKH2</accession>
<gene>
    <name evidence="1" type="ORF">DVJ83_13175</name>
</gene>
<evidence type="ECO:0000313" key="1">
    <source>
        <dbReference type="EMBL" id="AXH00195.1"/>
    </source>
</evidence>